<gene>
    <name evidence="2" type="ORF">PUMCH_003636</name>
</gene>
<evidence type="ECO:0000313" key="3">
    <source>
        <dbReference type="Proteomes" id="UP001338582"/>
    </source>
</evidence>
<evidence type="ECO:0008006" key="4">
    <source>
        <dbReference type="Google" id="ProtNLM"/>
    </source>
</evidence>
<proteinExistence type="predicted"/>
<keyword evidence="1" id="KW-0812">Transmembrane</keyword>
<dbReference type="Pfam" id="PF02116">
    <property type="entry name" value="STE2"/>
    <property type="match status" value="1"/>
</dbReference>
<name>A0AAX4HDC7_9ASCO</name>
<protein>
    <recommendedName>
        <fullName evidence="4">Pheromone alpha factor receptor</fullName>
    </recommendedName>
</protein>
<dbReference type="EMBL" id="CP138897">
    <property type="protein sequence ID" value="WPK26287.1"/>
    <property type="molecule type" value="Genomic_DNA"/>
</dbReference>
<dbReference type="KEGG" id="asau:88174699"/>
<keyword evidence="1" id="KW-1133">Transmembrane helix</keyword>
<dbReference type="PANTHER" id="PTHR28009">
    <property type="entry name" value="PHEROMONE ALPHA FACTOR RECEPTOR"/>
    <property type="match status" value="1"/>
</dbReference>
<dbReference type="Gene3D" id="1.10.287.920">
    <property type="entry name" value="Pheromone alpha factor receptor"/>
    <property type="match status" value="1"/>
</dbReference>
<dbReference type="PANTHER" id="PTHR28009:SF1">
    <property type="entry name" value="PHEROMONE ALPHA FACTOR RECEPTOR"/>
    <property type="match status" value="1"/>
</dbReference>
<reference evidence="2 3" key="1">
    <citation type="submission" date="2023-10" db="EMBL/GenBank/DDBJ databases">
        <title>Draft Genome Sequence of Candida saopaulonensis from a very Premature Infant with Sepsis.</title>
        <authorList>
            <person name="Ning Y."/>
            <person name="Dai R."/>
            <person name="Xiao M."/>
            <person name="Xu Y."/>
            <person name="Yan Q."/>
            <person name="Zhang L."/>
        </authorList>
    </citation>
    <scope>NUCLEOTIDE SEQUENCE [LARGE SCALE GENOMIC DNA]</scope>
    <source>
        <strain evidence="2 3">19XY460</strain>
    </source>
</reference>
<evidence type="ECO:0000256" key="1">
    <source>
        <dbReference type="SAM" id="Phobius"/>
    </source>
</evidence>
<dbReference type="GeneID" id="88174699"/>
<feature type="transmembrane region" description="Helical" evidence="1">
    <location>
        <begin position="68"/>
        <end position="91"/>
    </location>
</feature>
<feature type="transmembrane region" description="Helical" evidence="1">
    <location>
        <begin position="111"/>
        <end position="139"/>
    </location>
</feature>
<dbReference type="CDD" id="cd14939">
    <property type="entry name" value="7tmD_STE2"/>
    <property type="match status" value="1"/>
</dbReference>
<keyword evidence="1" id="KW-0472">Membrane</keyword>
<dbReference type="PRINTS" id="PR00250">
    <property type="entry name" value="GPCRSTE2"/>
</dbReference>
<dbReference type="InterPro" id="IPR000366">
    <property type="entry name" value="GPCR_STE2"/>
</dbReference>
<evidence type="ECO:0000313" key="2">
    <source>
        <dbReference type="EMBL" id="WPK26287.1"/>
    </source>
</evidence>
<dbReference type="InterPro" id="IPR027458">
    <property type="entry name" value="STE2_TM1-TM2_sf"/>
</dbReference>
<accession>A0AAX4HDC7</accession>
<feature type="transmembrane region" description="Helical" evidence="1">
    <location>
        <begin position="262"/>
        <end position="284"/>
    </location>
</feature>
<dbReference type="RefSeq" id="XP_062878668.1">
    <property type="nucleotide sequence ID" value="XM_063022598.1"/>
</dbReference>
<feature type="transmembrane region" description="Helical" evidence="1">
    <location>
        <begin position="234"/>
        <end position="256"/>
    </location>
</feature>
<dbReference type="GO" id="GO:0038038">
    <property type="term" value="C:G protein-coupled receptor homodimeric complex"/>
    <property type="evidence" value="ECO:0007669"/>
    <property type="project" value="TreeGrafter"/>
</dbReference>
<dbReference type="GO" id="GO:0000750">
    <property type="term" value="P:pheromone-dependent signal transduction involved in conjugation with cellular fusion"/>
    <property type="evidence" value="ECO:0007669"/>
    <property type="project" value="TreeGrafter"/>
</dbReference>
<dbReference type="GO" id="GO:0004932">
    <property type="term" value="F:mating-type factor pheromone receptor activity"/>
    <property type="evidence" value="ECO:0007669"/>
    <property type="project" value="InterPro"/>
</dbReference>
<organism evidence="2 3">
    <name type="scientific">Australozyma saopauloensis</name>
    <dbReference type="NCBI Taxonomy" id="291208"/>
    <lineage>
        <taxon>Eukaryota</taxon>
        <taxon>Fungi</taxon>
        <taxon>Dikarya</taxon>
        <taxon>Ascomycota</taxon>
        <taxon>Saccharomycotina</taxon>
        <taxon>Pichiomycetes</taxon>
        <taxon>Metschnikowiaceae</taxon>
        <taxon>Australozyma</taxon>
    </lineage>
</organism>
<sequence>MSFQDFDPAHILLNYTIDNTPVSVSFAALNLFQADSAKQGVIQGLGIGTGVILALVSWCSIANKKTPVFILNQVCLVLMVVRSILYIVYLMGPLNSLGFNFTNIYDTEWTAFRVSIAVTVVYVLLIAAIECLFVFQVYVMFKGCKTKLWKFGMVAFSSTLALAVVVIYVCEATFNLRDTWAGFHGIPRSPHWRINLPYILFCISVNFLSILLIGKLAMAIRTRKILGLKQFDALHVLLIMTLQTCIIPSAMAIYNYTSHERSPIFVNLSVIIIVCNLPFSSLWASSANTSSVPNSCLNSVFSRTSSRESEETLAFSFRSKANPKSEYVASTDIEKDSGEGSIAEDATINKILREIEMESRYQAR</sequence>
<feature type="transmembrane region" description="Helical" evidence="1">
    <location>
        <begin position="41"/>
        <end position="61"/>
    </location>
</feature>
<feature type="transmembrane region" description="Helical" evidence="1">
    <location>
        <begin position="151"/>
        <end position="174"/>
    </location>
</feature>
<feature type="transmembrane region" description="Helical" evidence="1">
    <location>
        <begin position="194"/>
        <end position="213"/>
    </location>
</feature>
<dbReference type="AlphaFoldDB" id="A0AAX4HDC7"/>
<keyword evidence="3" id="KW-1185">Reference proteome</keyword>
<dbReference type="Proteomes" id="UP001338582">
    <property type="component" value="Chromosome 4"/>
</dbReference>